<dbReference type="GO" id="GO:0003677">
    <property type="term" value="F:DNA binding"/>
    <property type="evidence" value="ECO:0007669"/>
    <property type="project" value="InterPro"/>
</dbReference>
<dbReference type="Pfam" id="PF00589">
    <property type="entry name" value="Phage_integrase"/>
    <property type="match status" value="1"/>
</dbReference>
<dbReference type="InterPro" id="IPR013762">
    <property type="entry name" value="Integrase-like_cat_sf"/>
</dbReference>
<dbReference type="AlphaFoldDB" id="A0A844DIC6"/>
<dbReference type="SUPFAM" id="SSF56349">
    <property type="entry name" value="DNA breaking-rejoining enzymes"/>
    <property type="match status" value="1"/>
</dbReference>
<evidence type="ECO:0000313" key="4">
    <source>
        <dbReference type="Proteomes" id="UP000462091"/>
    </source>
</evidence>
<evidence type="ECO:0000256" key="1">
    <source>
        <dbReference type="ARBA" id="ARBA00023172"/>
    </source>
</evidence>
<evidence type="ECO:0000259" key="2">
    <source>
        <dbReference type="PROSITE" id="PS51898"/>
    </source>
</evidence>
<reference evidence="3 4" key="1">
    <citation type="journal article" date="2019" name="Nat. Med.">
        <title>A library of human gut bacterial isolates paired with longitudinal multiomics data enables mechanistic microbiome research.</title>
        <authorList>
            <person name="Poyet M."/>
            <person name="Groussin M."/>
            <person name="Gibbons S.M."/>
            <person name="Avila-Pacheco J."/>
            <person name="Jiang X."/>
            <person name="Kearney S.M."/>
            <person name="Perrotta A.R."/>
            <person name="Berdy B."/>
            <person name="Zhao S."/>
            <person name="Lieberman T.D."/>
            <person name="Swanson P.K."/>
            <person name="Smith M."/>
            <person name="Roesemann S."/>
            <person name="Alexander J.E."/>
            <person name="Rich S.A."/>
            <person name="Livny J."/>
            <person name="Vlamakis H."/>
            <person name="Clish C."/>
            <person name="Bullock K."/>
            <person name="Deik A."/>
            <person name="Scott J."/>
            <person name="Pierce K.A."/>
            <person name="Xavier R.J."/>
            <person name="Alm E.J."/>
        </authorList>
    </citation>
    <scope>NUCLEOTIDE SEQUENCE [LARGE SCALE GENOMIC DNA]</scope>
    <source>
        <strain evidence="3 4">BIOML-B1</strain>
    </source>
</reference>
<gene>
    <name evidence="3" type="ORF">GKE10_09515</name>
</gene>
<dbReference type="PROSITE" id="PS51898">
    <property type="entry name" value="TYR_RECOMBINASE"/>
    <property type="match status" value="1"/>
</dbReference>
<dbReference type="RefSeq" id="WP_082923096.1">
    <property type="nucleotide sequence ID" value="NZ_WKQM01000018.1"/>
</dbReference>
<evidence type="ECO:0000313" key="3">
    <source>
        <dbReference type="EMBL" id="MSC52141.1"/>
    </source>
</evidence>
<organism evidence="3 4">
    <name type="scientific">Faecalibacterium prausnitzii</name>
    <dbReference type="NCBI Taxonomy" id="853"/>
    <lineage>
        <taxon>Bacteria</taxon>
        <taxon>Bacillati</taxon>
        <taxon>Bacillota</taxon>
        <taxon>Clostridia</taxon>
        <taxon>Eubacteriales</taxon>
        <taxon>Oscillospiraceae</taxon>
        <taxon>Faecalibacterium</taxon>
    </lineage>
</organism>
<dbReference type="InterPro" id="IPR002104">
    <property type="entry name" value="Integrase_catalytic"/>
</dbReference>
<dbReference type="Proteomes" id="UP000462091">
    <property type="component" value="Unassembled WGS sequence"/>
</dbReference>
<dbReference type="Gene3D" id="1.10.443.10">
    <property type="entry name" value="Intergrase catalytic core"/>
    <property type="match status" value="1"/>
</dbReference>
<comment type="caution">
    <text evidence="3">The sequence shown here is derived from an EMBL/GenBank/DDBJ whole genome shotgun (WGS) entry which is preliminary data.</text>
</comment>
<feature type="domain" description="Tyr recombinase" evidence="2">
    <location>
        <begin position="207"/>
        <end position="393"/>
    </location>
</feature>
<sequence>MMDNCTKFSDLTAHLRELFKSASYSESTVKDMDFILQAFSDCMDANGLDDYSPEMGEILIRYCEETLKVCTSRVTRAKIIVSKLNRLFQGLDGEEALWAGKSTTVELPDSLLHVLDSFISHCRNNGNKDTTLRYKRWICGRFLKNLENLGCSTLSDLSGELIQTAFLQLGYLRYWERIGPFLRYLFESGQVQRDFSKLVINRKKYSPHPTVYTQDEISLIEDSVDRSTAAGIRNYAILLLLSRYGIRSRDISALTFENIDFTNNRLHFIQQKTGDLWEMELFPEVKDALQDYILTARPPLPDCPNVFLTATIPYKPLDSFAINTAIWMLVAKSEVDITDKRHGSRAFRSSIASNMVNDGVSTEVVRKVLGHGTKHAIRHYARLDIQNMRLCPLATPEPTGIFAEMLLWKGGEHHV</sequence>
<dbReference type="EMBL" id="WKQM01000018">
    <property type="protein sequence ID" value="MSC52141.1"/>
    <property type="molecule type" value="Genomic_DNA"/>
</dbReference>
<dbReference type="GO" id="GO:0006310">
    <property type="term" value="P:DNA recombination"/>
    <property type="evidence" value="ECO:0007669"/>
    <property type="project" value="UniProtKB-KW"/>
</dbReference>
<dbReference type="InterPro" id="IPR011010">
    <property type="entry name" value="DNA_brk_join_enz"/>
</dbReference>
<dbReference type="GO" id="GO:0015074">
    <property type="term" value="P:DNA integration"/>
    <property type="evidence" value="ECO:0007669"/>
    <property type="project" value="InterPro"/>
</dbReference>
<proteinExistence type="predicted"/>
<protein>
    <submittedName>
        <fullName evidence="3">Tyrosine-type recombinase/integrase</fullName>
    </submittedName>
</protein>
<keyword evidence="1" id="KW-0233">DNA recombination</keyword>
<accession>A0A844DIC6</accession>
<name>A0A844DIC6_9FIRM</name>